<dbReference type="EMBL" id="MEWW01000003">
    <property type="protein sequence ID" value="OGC85133.1"/>
    <property type="molecule type" value="Genomic_DNA"/>
</dbReference>
<keyword evidence="1" id="KW-0812">Transmembrane</keyword>
<protein>
    <submittedName>
        <fullName evidence="2">Uncharacterized protein</fullName>
    </submittedName>
</protein>
<gene>
    <name evidence="2" type="ORF">A3F55_01785</name>
</gene>
<reference evidence="2 3" key="1">
    <citation type="journal article" date="2016" name="Nat. Commun.">
        <title>Thousands of microbial genomes shed light on interconnected biogeochemical processes in an aquifer system.</title>
        <authorList>
            <person name="Anantharaman K."/>
            <person name="Brown C.T."/>
            <person name="Hug L.A."/>
            <person name="Sharon I."/>
            <person name="Castelle C.J."/>
            <person name="Probst A.J."/>
            <person name="Thomas B.C."/>
            <person name="Singh A."/>
            <person name="Wilkins M.J."/>
            <person name="Karaoz U."/>
            <person name="Brodie E.L."/>
            <person name="Williams K.H."/>
            <person name="Hubbard S.S."/>
            <person name="Banfield J.F."/>
        </authorList>
    </citation>
    <scope>NUCLEOTIDE SEQUENCE [LARGE SCALE GENOMIC DNA]</scope>
</reference>
<evidence type="ECO:0000256" key="1">
    <source>
        <dbReference type="SAM" id="Phobius"/>
    </source>
</evidence>
<evidence type="ECO:0000313" key="3">
    <source>
        <dbReference type="Proteomes" id="UP000178091"/>
    </source>
</evidence>
<dbReference type="Proteomes" id="UP000178091">
    <property type="component" value="Unassembled WGS sequence"/>
</dbReference>
<organism evidence="2 3">
    <name type="scientific">Candidatus Adlerbacteria bacterium RIFCSPHIGHO2_12_FULL_53_18</name>
    <dbReference type="NCBI Taxonomy" id="1797242"/>
    <lineage>
        <taxon>Bacteria</taxon>
        <taxon>Candidatus Adleribacteriota</taxon>
    </lineage>
</organism>
<sequence length="121" mass="13391">MDAVWINFFYNPLLPLGILLSVLAAFAFLVFLRGFLSGTGYLFTLNGNDELGKLARIRVMWGFLLLVLFFCIWQALRWVGAVLTGGETPSGIGLAVILFILLMVGVWLVHFLKKRGLAGEA</sequence>
<proteinExistence type="predicted"/>
<keyword evidence="1" id="KW-1133">Transmembrane helix</keyword>
<feature type="transmembrane region" description="Helical" evidence="1">
    <location>
        <begin position="91"/>
        <end position="112"/>
    </location>
</feature>
<name>A0A1F4XVL8_9BACT</name>
<accession>A0A1F4XVL8</accession>
<evidence type="ECO:0000313" key="2">
    <source>
        <dbReference type="EMBL" id="OGC85133.1"/>
    </source>
</evidence>
<keyword evidence="1" id="KW-0472">Membrane</keyword>
<feature type="transmembrane region" description="Helical" evidence="1">
    <location>
        <begin position="12"/>
        <end position="36"/>
    </location>
</feature>
<dbReference type="AlphaFoldDB" id="A0A1F4XVL8"/>
<feature type="transmembrane region" description="Helical" evidence="1">
    <location>
        <begin position="57"/>
        <end position="76"/>
    </location>
</feature>
<comment type="caution">
    <text evidence="2">The sequence shown here is derived from an EMBL/GenBank/DDBJ whole genome shotgun (WGS) entry which is preliminary data.</text>
</comment>